<dbReference type="EMBL" id="SOYY01000018">
    <property type="protein sequence ID" value="KAA0708877.1"/>
    <property type="molecule type" value="Genomic_DNA"/>
</dbReference>
<dbReference type="CDD" id="cd02190">
    <property type="entry name" value="epsilon_tubulin"/>
    <property type="match status" value="1"/>
</dbReference>
<dbReference type="Proteomes" id="UP000324632">
    <property type="component" value="Chromosome 18"/>
</dbReference>
<dbReference type="PROSITE" id="PS50025">
    <property type="entry name" value="LAM_G_DOMAIN"/>
    <property type="match status" value="5"/>
</dbReference>
<dbReference type="GO" id="GO:0045995">
    <property type="term" value="P:regulation of embryonic development"/>
    <property type="evidence" value="ECO:0007669"/>
    <property type="project" value="InterPro"/>
</dbReference>
<evidence type="ECO:0000256" key="17">
    <source>
        <dbReference type="PROSITE-ProRule" id="PRU00122"/>
    </source>
</evidence>
<dbReference type="FunFam" id="3.40.50.1440:FF:000017">
    <property type="entry name" value="Tubulin epsilon chain"/>
    <property type="match status" value="1"/>
</dbReference>
<evidence type="ECO:0000256" key="14">
    <source>
        <dbReference type="ARBA" id="ARBA00023180"/>
    </source>
</evidence>
<feature type="domain" description="Laminin EGF-like" evidence="21">
    <location>
        <begin position="111"/>
        <end position="157"/>
    </location>
</feature>
<feature type="region of interest" description="Disordered" evidence="19">
    <location>
        <begin position="1205"/>
        <end position="1231"/>
    </location>
</feature>
<dbReference type="SUPFAM" id="SSF52490">
    <property type="entry name" value="Tubulin nucleotide-binding domain-like"/>
    <property type="match status" value="1"/>
</dbReference>
<dbReference type="Pfam" id="PF03953">
    <property type="entry name" value="Tubulin_C"/>
    <property type="match status" value="1"/>
</dbReference>
<evidence type="ECO:0000256" key="12">
    <source>
        <dbReference type="ARBA" id="ARBA00023134"/>
    </source>
</evidence>
<feature type="disulfide bond" evidence="18">
    <location>
        <begin position="131"/>
        <end position="140"/>
    </location>
</feature>
<comment type="caution">
    <text evidence="22">The sequence shown here is derived from an EMBL/GenBank/DDBJ whole genome shotgun (WGS) entry which is preliminary data.</text>
</comment>
<evidence type="ECO:0000256" key="7">
    <source>
        <dbReference type="ARBA" id="ARBA00022737"/>
    </source>
</evidence>
<evidence type="ECO:0000256" key="15">
    <source>
        <dbReference type="ARBA" id="ARBA00023212"/>
    </source>
</evidence>
<evidence type="ECO:0000256" key="18">
    <source>
        <dbReference type="PROSITE-ProRule" id="PRU00460"/>
    </source>
</evidence>
<dbReference type="InterPro" id="IPR000217">
    <property type="entry name" value="Tubulin"/>
</dbReference>
<dbReference type="GO" id="GO:0005525">
    <property type="term" value="F:GTP binding"/>
    <property type="evidence" value="ECO:0007669"/>
    <property type="project" value="UniProtKB-KW"/>
</dbReference>
<dbReference type="FunFam" id="2.10.25.10:FF:000051">
    <property type="entry name" value="Laminin subunit alpha 4"/>
    <property type="match status" value="1"/>
</dbReference>
<feature type="domain" description="Laminin EGF-like" evidence="21">
    <location>
        <begin position="64"/>
        <end position="110"/>
    </location>
</feature>
<reference evidence="22 23" key="1">
    <citation type="journal article" date="2019" name="Mol. Ecol. Resour.">
        <title>Chromosome-level genome assembly of Triplophysa tibetana, a fish adapted to the harsh high-altitude environment of the Tibetan Plateau.</title>
        <authorList>
            <person name="Yang X."/>
            <person name="Liu H."/>
            <person name="Ma Z."/>
            <person name="Zou Y."/>
            <person name="Zou M."/>
            <person name="Mao Y."/>
            <person name="Li X."/>
            <person name="Wang H."/>
            <person name="Chen T."/>
            <person name="Wang W."/>
            <person name="Yang R."/>
        </authorList>
    </citation>
    <scope>NUCLEOTIDE SEQUENCE [LARGE SCALE GENOMIC DNA]</scope>
    <source>
        <strain evidence="22">TTIB1903HZAU</strain>
        <tissue evidence="22">Muscle</tissue>
    </source>
</reference>
<dbReference type="SMART" id="SM00282">
    <property type="entry name" value="LamG"/>
    <property type="match status" value="5"/>
</dbReference>
<proteinExistence type="inferred from homology"/>
<dbReference type="GO" id="GO:0030155">
    <property type="term" value="P:regulation of cell adhesion"/>
    <property type="evidence" value="ECO:0007669"/>
    <property type="project" value="InterPro"/>
</dbReference>
<evidence type="ECO:0000256" key="5">
    <source>
        <dbReference type="ARBA" id="ARBA00022701"/>
    </source>
</evidence>
<dbReference type="Gene3D" id="1.10.287.600">
    <property type="entry name" value="Helix hairpin bin"/>
    <property type="match status" value="1"/>
</dbReference>
<evidence type="ECO:0000256" key="2">
    <source>
        <dbReference type="ARBA" id="ARBA00004302"/>
    </source>
</evidence>
<accession>A0A5A9NL10</accession>
<dbReference type="SUPFAM" id="SSF55307">
    <property type="entry name" value="Tubulin C-terminal domain-like"/>
    <property type="match status" value="1"/>
</dbReference>
<feature type="domain" description="Laminin G" evidence="20">
    <location>
        <begin position="707"/>
        <end position="906"/>
    </location>
</feature>
<keyword evidence="7" id="KW-0677">Repeat</keyword>
<comment type="similarity">
    <text evidence="3">Belongs to the tubulin family.</text>
</comment>
<keyword evidence="23" id="KW-1185">Reference proteome</keyword>
<dbReference type="InterPro" id="IPR002049">
    <property type="entry name" value="LE_dom"/>
</dbReference>
<keyword evidence="9" id="KW-0084">Basement membrane</keyword>
<dbReference type="CDD" id="cd00110">
    <property type="entry name" value="LamG"/>
    <property type="match status" value="5"/>
</dbReference>
<feature type="disulfide bond" evidence="17">
    <location>
        <begin position="1662"/>
        <end position="1689"/>
    </location>
</feature>
<gene>
    <name evidence="22" type="ORF">E1301_Tti011812</name>
</gene>
<dbReference type="Gene3D" id="2.60.120.200">
    <property type="match status" value="5"/>
</dbReference>
<evidence type="ECO:0000256" key="6">
    <source>
        <dbReference type="ARBA" id="ARBA00022729"/>
    </source>
</evidence>
<dbReference type="InterPro" id="IPR000742">
    <property type="entry name" value="EGF"/>
</dbReference>
<dbReference type="PROSITE" id="PS01248">
    <property type="entry name" value="EGF_LAM_1"/>
    <property type="match status" value="2"/>
</dbReference>
<dbReference type="GO" id="GO:0005874">
    <property type="term" value="C:microtubule"/>
    <property type="evidence" value="ECO:0007669"/>
    <property type="project" value="UniProtKB-KW"/>
</dbReference>
<keyword evidence="11" id="KW-0175">Coiled coil</keyword>
<dbReference type="PRINTS" id="PR01519">
    <property type="entry name" value="EPSLNTUBULIN"/>
</dbReference>
<dbReference type="InterPro" id="IPR004057">
    <property type="entry name" value="Epsilon_tubulin"/>
</dbReference>
<dbReference type="SUPFAM" id="SSF49899">
    <property type="entry name" value="Concanavalin A-like lectins/glucanases"/>
    <property type="match status" value="5"/>
</dbReference>
<dbReference type="SMART" id="SM00864">
    <property type="entry name" value="Tubulin"/>
    <property type="match status" value="1"/>
</dbReference>
<dbReference type="InterPro" id="IPR008280">
    <property type="entry name" value="Tub_FtsZ_C"/>
</dbReference>
<keyword evidence="5" id="KW-0493">Microtubule</keyword>
<evidence type="ECO:0000256" key="4">
    <source>
        <dbReference type="ARBA" id="ARBA00022490"/>
    </source>
</evidence>
<dbReference type="Pfam" id="PF00053">
    <property type="entry name" value="EGF_laminin"/>
    <property type="match status" value="3"/>
</dbReference>
<dbReference type="InterPro" id="IPR003008">
    <property type="entry name" value="Tubulin_FtsZ_GTPase"/>
</dbReference>
<dbReference type="PRINTS" id="PR00011">
    <property type="entry name" value="EGFLAMININ"/>
</dbReference>
<dbReference type="InterPro" id="IPR018316">
    <property type="entry name" value="Tubulin/FtsZ_2-layer-sand-dom"/>
</dbReference>
<comment type="subcellular location">
    <subcellularLocation>
        <location evidence="1">Cytoplasm</location>
        <location evidence="1">Cytoskeleton</location>
    </subcellularLocation>
    <subcellularLocation>
        <location evidence="2">Secreted</location>
        <location evidence="2">Extracellular space</location>
        <location evidence="2">Extracellular matrix</location>
        <location evidence="2">Basement membrane</location>
    </subcellularLocation>
</comment>
<dbReference type="PROSITE" id="PS00227">
    <property type="entry name" value="TUBULIN"/>
    <property type="match status" value="1"/>
</dbReference>
<evidence type="ECO:0000256" key="8">
    <source>
        <dbReference type="ARBA" id="ARBA00022741"/>
    </source>
</evidence>
<keyword evidence="10" id="KW-0130">Cell adhesion</keyword>
<feature type="domain" description="Laminin G" evidence="20">
    <location>
        <begin position="918"/>
        <end position="1095"/>
    </location>
</feature>
<dbReference type="InterPro" id="IPR017975">
    <property type="entry name" value="Tubulin_CS"/>
</dbReference>
<dbReference type="Gene3D" id="2.10.25.10">
    <property type="entry name" value="Laminin"/>
    <property type="match status" value="3"/>
</dbReference>
<evidence type="ECO:0000256" key="3">
    <source>
        <dbReference type="ARBA" id="ARBA00009636"/>
    </source>
</evidence>
<dbReference type="Pfam" id="PF02210">
    <property type="entry name" value="Laminin_G_2"/>
    <property type="match status" value="5"/>
</dbReference>
<dbReference type="CDD" id="cd00055">
    <property type="entry name" value="EGF_Lam"/>
    <property type="match status" value="3"/>
</dbReference>
<feature type="disulfide bond" evidence="18">
    <location>
        <begin position="83"/>
        <end position="92"/>
    </location>
</feature>
<dbReference type="GO" id="GO:0030334">
    <property type="term" value="P:regulation of cell migration"/>
    <property type="evidence" value="ECO:0007669"/>
    <property type="project" value="InterPro"/>
</dbReference>
<dbReference type="SMART" id="SM00865">
    <property type="entry name" value="Tubulin_C"/>
    <property type="match status" value="1"/>
</dbReference>
<keyword evidence="15" id="KW-0206">Cytoskeleton</keyword>
<keyword evidence="12" id="KW-0342">GTP-binding</keyword>
<keyword evidence="6" id="KW-0732">Signal</keyword>
<dbReference type="SMART" id="SM00180">
    <property type="entry name" value="EGF_Lam"/>
    <property type="match status" value="3"/>
</dbReference>
<evidence type="ECO:0000256" key="1">
    <source>
        <dbReference type="ARBA" id="ARBA00004245"/>
    </source>
</evidence>
<evidence type="ECO:0000259" key="20">
    <source>
        <dbReference type="PROSITE" id="PS50025"/>
    </source>
</evidence>
<dbReference type="PROSITE" id="PS50027">
    <property type="entry name" value="EGF_LAM_2"/>
    <property type="match status" value="3"/>
</dbReference>
<dbReference type="InterPro" id="IPR001791">
    <property type="entry name" value="Laminin_G"/>
</dbReference>
<dbReference type="PRINTS" id="PR01161">
    <property type="entry name" value="TUBULIN"/>
</dbReference>
<dbReference type="FunFam" id="1.10.287.600:FF:000007">
    <property type="entry name" value="tubulin epsilon chain"/>
    <property type="match status" value="1"/>
</dbReference>
<evidence type="ECO:0000256" key="19">
    <source>
        <dbReference type="SAM" id="MobiDB-lite"/>
    </source>
</evidence>
<dbReference type="InterPro" id="IPR036525">
    <property type="entry name" value="Tubulin/FtsZ_GTPase_sf"/>
</dbReference>
<feature type="domain" description="Laminin EGF-like" evidence="21">
    <location>
        <begin position="10"/>
        <end position="63"/>
    </location>
</feature>
<evidence type="ECO:0000256" key="9">
    <source>
        <dbReference type="ARBA" id="ARBA00022869"/>
    </source>
</evidence>
<evidence type="ECO:0000256" key="11">
    <source>
        <dbReference type="ARBA" id="ARBA00023054"/>
    </source>
</evidence>
<keyword evidence="8" id="KW-0547">Nucleotide-binding</keyword>
<sequence>MQVGNSCKKCDCNGNSDPNLIFHECNNVTGRCLNCWANTAGDNCERCAPGFYGDAISAKDCRECQCNECGTASCDDRTGVCHCKPGVTGYLCDRCEEGYSGFGSCMGCRRCECASAALRATCHPLTHSCQCRAGVGGRYCERCLPGFWDYSPSGCKKCDCPVENCDMHTGECLPEASKVSECNIDCDACIWSLIGDMRQSNKTLDLVRNSMLNISTGAAANDRLKYYNYTAHRLKAQFIGWRNTSAVMRVDTGQVEEKTHEMLTDMEKLGREEEAVKLLGERVDQGTLETSSLAKMLISNLSSLNILLEDMIRDWELYSVHQDLDPEVQMQKTIQAEQILVMMRNQNLSPKEPLAIDESKEAIELLRRVRQLEKTLMTTQGRLPPVREVLGRFTSRLFQAQDLLNKADDALMQTLLKYKNNQLQLQRRQAQQQRFQDTYEAVNHTIVTAEEIISEANLTMNEVEDIVTRVRGQHAEIDGARVLLERKTDELSQSDRDLVLNAEKHVDELQRHAEELQYNLMGNDANGHVQKALSALNVYDNIVKYIDDANITGLTTLNISSRTHDAVDELKSQLAFMHPQSDNVFKEASSLRSEQIDRTPKRLQFTQEVAKETLNRSAVVLDLFKPISDKVREWNDNMENEVYSATAFDRSVLSAGNAVKDFTDIVPELLHQLHVVEEKRPVNNVSSNILKIRELIAQARNVAKKVQVSMKFDGQSAVEIHPQTNVDELKTVTSISFYIRLDPDKDPIDDRFLLYLGDKQGQKDYMGLIIRSDKLVYLYRLGGNLVEIILSSKPVSSWAPVFNLVKVERLGRHGKLFLTVPSQDTTAEQKFIQKGTANGTDSLFDLDPKDTVFVVGGSPPHVQLPTDLMMAPLVGCIELETLNNDVISLYNFKELHKMNVVASVPCPRHKLAFSQSRVASYLFDGTGFALVNNIERRGRFGMVTRFNIEVRTVANNGILFLMVNGANFFLLELKNGFLRLMYDFGFTKGPVIMEENLGKLQINNARYHEVSVIYHNSKKIILLVDKSHVKSMENEKKTLPFSDIYIGGAPSSILLSRPELSYLTGLKGCVKGFQFQKKDFNLLEEPGTIGISSGCPEESFMSRKAYFKGEGYLGSTDKISPFQSFEGGLNFRTLQPTGLLFYHKDGKDEFSLSLENGAVVLQSKGTRVRSNKKNYNDGRPHFLVATVTNQKSVAYSYELVIDDKDKQDKKKPASSSETDNTENPFYYGGSPKSPIQNFTGCISYAYISRQDRDIEPEDFQHYFEKVQVSLQDCPVERPPAAMLTKESRDSSRHRPGHSRKVGRDESSLLHGLLSEPLDGPETEHASCYLSSHPAVNNNGHLYGGSAHSRHEYTGVAKLIGYQSNFSLSLKTQSAFGLIFYLADESEENFMALFLTHGKLMFTFRTGQIHVKIRTKEKYSDGKWHDIIFIRGGNMGRLIIDGLTVIEDSAPGGNTSLHVQDPLYIGGVPPERALKNIQKTSVSSFSGCVRSLQLNGRMLSTASQSFGVTPCYEGPSEPGTYFTDEGGYVLLDESFHFGRRFELMMDVRPRIATGVLLHMFAGEREYLTMYIYKGQVHVVVNNGIREFSTYSSPRQGICDGNWHKVTVIKDANVVQLDVDSEVNHVIGPVNEAAQDTLSPVFIGGAPDSMMPRNLLGRRGYTGCMRNLSVNESPLSFSKAALKGVYDEALCSFFRNDDPRRGHGANCIGGRITGLKARAVLVDMEEGVLAEILQGPLRQLFSSTQLISDVSGSGNNWAVGHHTYGSVYREQIVDQVRRAAEHCDCLQCFFLIHSMGGGTGSGLGTFVLKLLEEEFPEVCRIVTSVYPTAEDDVITSPYNCVLAMKELTEHADCVLPVDNQSLVDIVGKIQHMSHTGKPSCVIKKNSTIISGQGGVVKVEKPFDAMNNIVANLLLNITSSARFEGSLNMDLNEIAMNLVPFPRLHYLVSSLTPLYTLADVNIPPRRLDQMFSDAFSKEHQLIRADPKHNLYLACALMLRGNVQLSDLRRNIDRLKPTLPFVQWNQEGWKTSLCSVPPVGHTHSLLALANNTCVQFAFGQLRERFVKLYRRKAHLHHYLAVDGMESAGFSEALSCLSDLIQDYTHLECPLMPNAPRLSIAT</sequence>
<comment type="caution">
    <text evidence="18">Lacks conserved residue(s) required for the propagation of feature annotation.</text>
</comment>
<keyword evidence="9" id="KW-0964">Secreted</keyword>
<dbReference type="PANTHER" id="PTHR15036">
    <property type="entry name" value="PIKACHURIN-LIKE PROTEIN"/>
    <property type="match status" value="1"/>
</dbReference>
<protein>
    <submittedName>
        <fullName evidence="22">Laminin subunit alpha-4</fullName>
    </submittedName>
</protein>
<keyword evidence="16 18" id="KW-0424">Laminin EGF-like domain</keyword>
<dbReference type="Gene3D" id="3.40.50.1440">
    <property type="entry name" value="Tubulin/FtsZ, GTPase domain"/>
    <property type="match status" value="1"/>
</dbReference>
<evidence type="ECO:0000313" key="22">
    <source>
        <dbReference type="EMBL" id="KAA0708877.1"/>
    </source>
</evidence>
<keyword evidence="9" id="KW-0272">Extracellular matrix</keyword>
<evidence type="ECO:0000256" key="13">
    <source>
        <dbReference type="ARBA" id="ARBA00023157"/>
    </source>
</evidence>
<keyword evidence="14" id="KW-0325">Glycoprotein</keyword>
<feature type="compositionally biased region" description="Polar residues" evidence="19">
    <location>
        <begin position="1213"/>
        <end position="1223"/>
    </location>
</feature>
<organism evidence="22 23">
    <name type="scientific">Triplophysa tibetana</name>
    <dbReference type="NCBI Taxonomy" id="1572043"/>
    <lineage>
        <taxon>Eukaryota</taxon>
        <taxon>Metazoa</taxon>
        <taxon>Chordata</taxon>
        <taxon>Craniata</taxon>
        <taxon>Vertebrata</taxon>
        <taxon>Euteleostomi</taxon>
        <taxon>Actinopterygii</taxon>
        <taxon>Neopterygii</taxon>
        <taxon>Teleostei</taxon>
        <taxon>Ostariophysi</taxon>
        <taxon>Cypriniformes</taxon>
        <taxon>Nemacheilidae</taxon>
        <taxon>Triplophysa</taxon>
    </lineage>
</organism>
<dbReference type="InterPro" id="IPR010307">
    <property type="entry name" value="Laminin_dom_II"/>
</dbReference>
<dbReference type="Pfam" id="PF00091">
    <property type="entry name" value="Tubulin"/>
    <property type="match status" value="1"/>
</dbReference>
<keyword evidence="13 18" id="KW-1015">Disulfide bond</keyword>
<feature type="disulfide bond" evidence="18">
    <location>
        <begin position="35"/>
        <end position="44"/>
    </location>
</feature>
<dbReference type="InterPro" id="IPR023123">
    <property type="entry name" value="Tubulin_C"/>
</dbReference>
<dbReference type="GO" id="GO:0007017">
    <property type="term" value="P:microtubule-based process"/>
    <property type="evidence" value="ECO:0007669"/>
    <property type="project" value="InterPro"/>
</dbReference>
<feature type="domain" description="Laminin G" evidence="20">
    <location>
        <begin position="1339"/>
        <end position="1510"/>
    </location>
</feature>
<dbReference type="InterPro" id="IPR009254">
    <property type="entry name" value="Laminin_aI"/>
</dbReference>
<dbReference type="GO" id="GO:0005102">
    <property type="term" value="F:signaling receptor binding"/>
    <property type="evidence" value="ECO:0007669"/>
    <property type="project" value="InterPro"/>
</dbReference>
<feature type="disulfide bond" evidence="18">
    <location>
        <begin position="47"/>
        <end position="61"/>
    </location>
</feature>
<name>A0A5A9NL10_9TELE</name>
<dbReference type="Pfam" id="PF06009">
    <property type="entry name" value="Laminin_II"/>
    <property type="match status" value="1"/>
</dbReference>
<dbReference type="SMART" id="SM00181">
    <property type="entry name" value="EGF"/>
    <property type="match status" value="3"/>
</dbReference>
<dbReference type="GO" id="GO:0005576">
    <property type="term" value="C:extracellular region"/>
    <property type="evidence" value="ECO:0007669"/>
    <property type="project" value="UniProtKB-ARBA"/>
</dbReference>
<dbReference type="InterPro" id="IPR013320">
    <property type="entry name" value="ConA-like_dom_sf"/>
</dbReference>
<feature type="domain" description="Laminin G" evidence="20">
    <location>
        <begin position="1102"/>
        <end position="1273"/>
    </location>
</feature>
<keyword evidence="4" id="KW-0963">Cytoplasm</keyword>
<evidence type="ECO:0000256" key="16">
    <source>
        <dbReference type="ARBA" id="ARBA00023292"/>
    </source>
</evidence>
<dbReference type="InterPro" id="IPR050372">
    <property type="entry name" value="Neurexin-related_CASP"/>
</dbReference>
<dbReference type="PANTHER" id="PTHR15036:SF47">
    <property type="entry name" value="LAMININ SUBUNIT ALPHA-4"/>
    <property type="match status" value="1"/>
</dbReference>
<feature type="region of interest" description="Disordered" evidence="19">
    <location>
        <begin position="1281"/>
        <end position="1305"/>
    </location>
</feature>
<evidence type="ECO:0000256" key="10">
    <source>
        <dbReference type="ARBA" id="ARBA00022889"/>
    </source>
</evidence>
<dbReference type="GO" id="GO:0007155">
    <property type="term" value="P:cell adhesion"/>
    <property type="evidence" value="ECO:0007669"/>
    <property type="project" value="UniProtKB-KW"/>
</dbReference>
<dbReference type="Pfam" id="PF06008">
    <property type="entry name" value="Laminin_I"/>
    <property type="match status" value="1"/>
</dbReference>
<dbReference type="SUPFAM" id="SSF57196">
    <property type="entry name" value="EGF/Laminin"/>
    <property type="match status" value="3"/>
</dbReference>
<feature type="domain" description="Laminin G" evidence="20">
    <location>
        <begin position="1517"/>
        <end position="1689"/>
    </location>
</feature>
<dbReference type="GO" id="GO:0005604">
    <property type="term" value="C:basement membrane"/>
    <property type="evidence" value="ECO:0007669"/>
    <property type="project" value="UniProtKB-SubCell"/>
</dbReference>
<evidence type="ECO:0000313" key="23">
    <source>
        <dbReference type="Proteomes" id="UP000324632"/>
    </source>
</evidence>
<evidence type="ECO:0000259" key="21">
    <source>
        <dbReference type="PROSITE" id="PS50027"/>
    </source>
</evidence>